<dbReference type="InterPro" id="IPR053888">
    <property type="entry name" value="MRM3-like_sub_bind"/>
</dbReference>
<dbReference type="CDD" id="cd18095">
    <property type="entry name" value="SpoU-like_rRNA-MTase"/>
    <property type="match status" value="1"/>
</dbReference>
<name>A0A1J5RW84_9ZZZZ</name>
<dbReference type="Gene3D" id="3.30.1330.30">
    <property type="match status" value="1"/>
</dbReference>
<proteinExistence type="inferred from homology"/>
<dbReference type="InterPro" id="IPR001537">
    <property type="entry name" value="SpoU_MeTrfase"/>
</dbReference>
<dbReference type="InterPro" id="IPR051259">
    <property type="entry name" value="rRNA_Methyltransferase"/>
</dbReference>
<dbReference type="Pfam" id="PF00588">
    <property type="entry name" value="SpoU_methylase"/>
    <property type="match status" value="1"/>
</dbReference>
<dbReference type="GO" id="GO:0003723">
    <property type="term" value="F:RNA binding"/>
    <property type="evidence" value="ECO:0007669"/>
    <property type="project" value="InterPro"/>
</dbReference>
<dbReference type="InterPro" id="IPR029026">
    <property type="entry name" value="tRNA_m1G_MTases_N"/>
</dbReference>
<evidence type="ECO:0000256" key="1">
    <source>
        <dbReference type="ARBA" id="ARBA00007228"/>
    </source>
</evidence>
<dbReference type="InterPro" id="IPR029028">
    <property type="entry name" value="Alpha/beta_knot_MTases"/>
</dbReference>
<dbReference type="GO" id="GO:0006396">
    <property type="term" value="P:RNA processing"/>
    <property type="evidence" value="ECO:0007669"/>
    <property type="project" value="InterPro"/>
</dbReference>
<evidence type="ECO:0000256" key="3">
    <source>
        <dbReference type="ARBA" id="ARBA00022679"/>
    </source>
</evidence>
<protein>
    <submittedName>
        <fullName evidence="5">23S rRNA (Guanosine-2'-O-)-methyltransferase RlmB</fullName>
        <ecNumber evidence="5">2.1.1.185</ecNumber>
    </submittedName>
</protein>
<sequence length="261" mass="27636">MTAIKRISSRDNPFYKSLHKLASSSRERRAARQTLLDGAHLLRAFLDAGSKPDHLLVNETGLQNGEIAALLEACGDVPQTQLDDALFAQLSELKTPNGLLALVDIPPAHVEIEHSQFALLLEDIQDPGNLGSILRSASAAGCDAVFLSPGCADAWSPKVLRAGMGGHFALSITESADLIEVAAEFTGKIMAASLQADRSLYDSDLRGKLAFAIGNEGAGLSPALLDAVQQHFIIPMPGKIESLNAAAATAVCLFEAVRQRS</sequence>
<dbReference type="InterPro" id="IPR029064">
    <property type="entry name" value="Ribosomal_eL30-like_sf"/>
</dbReference>
<keyword evidence="3 5" id="KW-0808">Transferase</keyword>
<comment type="similarity">
    <text evidence="1">Belongs to the class IV-like SAM-binding methyltransferase superfamily. RNA methyltransferase TrmH family.</text>
</comment>
<accession>A0A1J5RW84</accession>
<comment type="caution">
    <text evidence="5">The sequence shown here is derived from an EMBL/GenBank/DDBJ whole genome shotgun (WGS) entry which is preliminary data.</text>
</comment>
<feature type="domain" description="RNA 2-O ribose methyltransferase substrate binding" evidence="4">
    <location>
        <begin position="35"/>
        <end position="109"/>
    </location>
</feature>
<organism evidence="5">
    <name type="scientific">mine drainage metagenome</name>
    <dbReference type="NCBI Taxonomy" id="410659"/>
    <lineage>
        <taxon>unclassified sequences</taxon>
        <taxon>metagenomes</taxon>
        <taxon>ecological metagenomes</taxon>
    </lineage>
</organism>
<dbReference type="SMART" id="SM00967">
    <property type="entry name" value="SpoU_sub_bind"/>
    <property type="match status" value="1"/>
</dbReference>
<gene>
    <name evidence="5" type="primary">rlmB_11</name>
    <name evidence="5" type="ORF">GALL_179610</name>
</gene>
<reference evidence="5" key="1">
    <citation type="submission" date="2016-10" db="EMBL/GenBank/DDBJ databases">
        <title>Sequence of Gallionella enrichment culture.</title>
        <authorList>
            <person name="Poehlein A."/>
            <person name="Muehling M."/>
            <person name="Daniel R."/>
        </authorList>
    </citation>
    <scope>NUCLEOTIDE SEQUENCE</scope>
</reference>
<dbReference type="EC" id="2.1.1.185" evidence="5"/>
<dbReference type="PANTHER" id="PTHR43191:SF2">
    <property type="entry name" value="RRNA METHYLTRANSFERASE 3, MITOCHONDRIAL"/>
    <property type="match status" value="1"/>
</dbReference>
<dbReference type="GO" id="GO:0008173">
    <property type="term" value="F:RNA methyltransferase activity"/>
    <property type="evidence" value="ECO:0007669"/>
    <property type="project" value="InterPro"/>
</dbReference>
<dbReference type="EMBL" id="MLJW01000100">
    <property type="protein sequence ID" value="OIQ99946.1"/>
    <property type="molecule type" value="Genomic_DNA"/>
</dbReference>
<dbReference type="InterPro" id="IPR013123">
    <property type="entry name" value="SpoU_subst-bd"/>
</dbReference>
<dbReference type="SUPFAM" id="SSF55315">
    <property type="entry name" value="L30e-like"/>
    <property type="match status" value="1"/>
</dbReference>
<dbReference type="Pfam" id="PF22435">
    <property type="entry name" value="MRM3-like_sub_bind"/>
    <property type="match status" value="1"/>
</dbReference>
<evidence type="ECO:0000259" key="4">
    <source>
        <dbReference type="SMART" id="SM00967"/>
    </source>
</evidence>
<dbReference type="SUPFAM" id="SSF75217">
    <property type="entry name" value="alpha/beta knot"/>
    <property type="match status" value="1"/>
</dbReference>
<dbReference type="AlphaFoldDB" id="A0A1J5RW84"/>
<keyword evidence="2 5" id="KW-0489">Methyltransferase</keyword>
<dbReference type="GO" id="GO:0032259">
    <property type="term" value="P:methylation"/>
    <property type="evidence" value="ECO:0007669"/>
    <property type="project" value="UniProtKB-KW"/>
</dbReference>
<dbReference type="GO" id="GO:0005737">
    <property type="term" value="C:cytoplasm"/>
    <property type="evidence" value="ECO:0007669"/>
    <property type="project" value="UniProtKB-ARBA"/>
</dbReference>
<dbReference type="PANTHER" id="PTHR43191">
    <property type="entry name" value="RRNA METHYLTRANSFERASE 3"/>
    <property type="match status" value="1"/>
</dbReference>
<evidence type="ECO:0000313" key="5">
    <source>
        <dbReference type="EMBL" id="OIQ99946.1"/>
    </source>
</evidence>
<dbReference type="Gene3D" id="3.40.1280.10">
    <property type="match status" value="1"/>
</dbReference>
<evidence type="ECO:0000256" key="2">
    <source>
        <dbReference type="ARBA" id="ARBA00022603"/>
    </source>
</evidence>